<sequence>MESSHPKLTKYSDQYVPLAISSNFLLPRASNILLDYSQLEQVYYCLETKTPPIIFP</sequence>
<protein>
    <submittedName>
        <fullName evidence="1">Uncharacterized protein</fullName>
    </submittedName>
</protein>
<organism evidence="1 2">
    <name type="scientific">Populus alba x Populus x berolinensis</name>
    <dbReference type="NCBI Taxonomy" id="444605"/>
    <lineage>
        <taxon>Eukaryota</taxon>
        <taxon>Viridiplantae</taxon>
        <taxon>Streptophyta</taxon>
        <taxon>Embryophyta</taxon>
        <taxon>Tracheophyta</taxon>
        <taxon>Spermatophyta</taxon>
        <taxon>Magnoliopsida</taxon>
        <taxon>eudicotyledons</taxon>
        <taxon>Gunneridae</taxon>
        <taxon>Pentapetalae</taxon>
        <taxon>rosids</taxon>
        <taxon>fabids</taxon>
        <taxon>Malpighiales</taxon>
        <taxon>Salicaceae</taxon>
        <taxon>Saliceae</taxon>
        <taxon>Populus</taxon>
    </lineage>
</organism>
<reference evidence="1" key="1">
    <citation type="journal article" date="2023" name="Mol. Ecol. Resour.">
        <title>Chromosome-level genome assembly of a triploid poplar Populus alba 'Berolinensis'.</title>
        <authorList>
            <person name="Chen S."/>
            <person name="Yu Y."/>
            <person name="Wang X."/>
            <person name="Wang S."/>
            <person name="Zhang T."/>
            <person name="Zhou Y."/>
            <person name="He R."/>
            <person name="Meng N."/>
            <person name="Wang Y."/>
            <person name="Liu W."/>
            <person name="Liu Z."/>
            <person name="Liu J."/>
            <person name="Guo Q."/>
            <person name="Huang H."/>
            <person name="Sederoff R.R."/>
            <person name="Wang G."/>
            <person name="Qu G."/>
            <person name="Chen S."/>
        </authorList>
    </citation>
    <scope>NUCLEOTIDE SEQUENCE</scope>
    <source>
        <strain evidence="1">SC-2020</strain>
    </source>
</reference>
<accession>A0AAD6LGI8</accession>
<keyword evidence="2" id="KW-1185">Reference proteome</keyword>
<dbReference type="EMBL" id="JAQIZT010000017">
    <property type="protein sequence ID" value="KAJ6960227.1"/>
    <property type="molecule type" value="Genomic_DNA"/>
</dbReference>
<proteinExistence type="predicted"/>
<dbReference type="Proteomes" id="UP001164929">
    <property type="component" value="Chromosome 17"/>
</dbReference>
<evidence type="ECO:0000313" key="1">
    <source>
        <dbReference type="EMBL" id="KAJ6960227.1"/>
    </source>
</evidence>
<evidence type="ECO:0000313" key="2">
    <source>
        <dbReference type="Proteomes" id="UP001164929"/>
    </source>
</evidence>
<dbReference type="AlphaFoldDB" id="A0AAD6LGI8"/>
<comment type="caution">
    <text evidence="1">The sequence shown here is derived from an EMBL/GenBank/DDBJ whole genome shotgun (WGS) entry which is preliminary data.</text>
</comment>
<name>A0AAD6LGI8_9ROSI</name>
<gene>
    <name evidence="1" type="ORF">NC653_038309</name>
</gene>